<dbReference type="GO" id="GO:0016491">
    <property type="term" value="F:oxidoreductase activity"/>
    <property type="evidence" value="ECO:0007669"/>
    <property type="project" value="InterPro"/>
</dbReference>
<dbReference type="Gene3D" id="3.40.30.10">
    <property type="entry name" value="Glutaredoxin"/>
    <property type="match status" value="1"/>
</dbReference>
<dbReference type="PANTHER" id="PTHR13887">
    <property type="entry name" value="GLUTATHIONE S-TRANSFERASE KAPPA"/>
    <property type="match status" value="1"/>
</dbReference>
<dbReference type="Pfam" id="PF01323">
    <property type="entry name" value="DSBA"/>
    <property type="match status" value="1"/>
</dbReference>
<protein>
    <submittedName>
        <fullName evidence="2">DsbA family oxidoreductase</fullName>
    </submittedName>
</protein>
<dbReference type="InterPro" id="IPR036249">
    <property type="entry name" value="Thioredoxin-like_sf"/>
</dbReference>
<dbReference type="SUPFAM" id="SSF52833">
    <property type="entry name" value="Thioredoxin-like"/>
    <property type="match status" value="1"/>
</dbReference>
<proteinExistence type="predicted"/>
<evidence type="ECO:0000259" key="1">
    <source>
        <dbReference type="Pfam" id="PF01323"/>
    </source>
</evidence>
<dbReference type="EMBL" id="CP060716">
    <property type="protein sequence ID" value="QNN62761.1"/>
    <property type="molecule type" value="Genomic_DNA"/>
</dbReference>
<reference evidence="2 3" key="1">
    <citation type="submission" date="2020-08" db="EMBL/GenBank/DDBJ databases">
        <title>Genome sequence of Leucobacter denitrificans KACC 14055T.</title>
        <authorList>
            <person name="Hyun D.-W."/>
            <person name="Bae J.-W."/>
        </authorList>
    </citation>
    <scope>NUCLEOTIDE SEQUENCE [LARGE SCALE GENOMIC DNA]</scope>
    <source>
        <strain evidence="2 3">KACC 14055</strain>
    </source>
</reference>
<accession>A0A7G9S4I6</accession>
<dbReference type="AlphaFoldDB" id="A0A7G9S4I6"/>
<dbReference type="InterPro" id="IPR001853">
    <property type="entry name" value="DSBA-like_thioredoxin_dom"/>
</dbReference>
<dbReference type="KEGG" id="ldn:H9L06_11180"/>
<name>A0A7G9S4I6_9MICO</name>
<dbReference type="Proteomes" id="UP000515934">
    <property type="component" value="Chromosome"/>
</dbReference>
<organism evidence="2 3">
    <name type="scientific">Leucobacter denitrificans</name>
    <dbReference type="NCBI Taxonomy" id="683042"/>
    <lineage>
        <taxon>Bacteria</taxon>
        <taxon>Bacillati</taxon>
        <taxon>Actinomycetota</taxon>
        <taxon>Actinomycetes</taxon>
        <taxon>Micrococcales</taxon>
        <taxon>Microbacteriaceae</taxon>
        <taxon>Leucobacter</taxon>
    </lineage>
</organism>
<dbReference type="RefSeq" id="WP_187555231.1">
    <property type="nucleotide sequence ID" value="NZ_CP060716.1"/>
</dbReference>
<keyword evidence="3" id="KW-1185">Reference proteome</keyword>
<dbReference type="PANTHER" id="PTHR13887:SF41">
    <property type="entry name" value="THIOREDOXIN SUPERFAMILY PROTEIN"/>
    <property type="match status" value="1"/>
</dbReference>
<dbReference type="CDD" id="cd03024">
    <property type="entry name" value="DsbA_FrnE"/>
    <property type="match status" value="1"/>
</dbReference>
<feature type="domain" description="DSBA-like thioredoxin" evidence="1">
    <location>
        <begin position="19"/>
        <end position="223"/>
    </location>
</feature>
<sequence>MGVVTHMVESATQEPAINISVWFDVRCPWCYLGKRRLERAIEQFEQRIPGVPVNVQHHSFELAPGIAERFEGGEAEYLLQYEGVPLEQSARTLPALEQLAAVEDVDIRFDTVKNGNTRKAHRVYQYAQNQGLGEEFLERMFAAYFSESADLSLTNVLGTLAADVGLDGEAAEAAAESEEWDPLVKKDHVRAQMLGSGGVPFALVNAKYSISGAQEAEIVAAALVTVAERDLGITAKGQSEEHSGE</sequence>
<gene>
    <name evidence="2" type="ORF">H9L06_11180</name>
</gene>
<evidence type="ECO:0000313" key="2">
    <source>
        <dbReference type="EMBL" id="QNN62761.1"/>
    </source>
</evidence>
<evidence type="ECO:0000313" key="3">
    <source>
        <dbReference type="Proteomes" id="UP000515934"/>
    </source>
</evidence>